<proteinExistence type="predicted"/>
<sequence>MTATVENAPALGDDLEQRRAKIRRQQLLMATEQWAPGYREVAGGWLKYVCEITGATDEERAWLEAHVATHGLPDVVRTAEEWSARRRTQGGQANAAATAAFLAGDFDRARDMIDVARAHGAVLETEWLRLHEFVSARAAAAA</sequence>
<name>A0AAE4B0Z6_9ACTN</name>
<evidence type="ECO:0000313" key="1">
    <source>
        <dbReference type="EMBL" id="MDQ0370875.1"/>
    </source>
</evidence>
<protein>
    <submittedName>
        <fullName evidence="1">Uncharacterized protein</fullName>
    </submittedName>
</protein>
<gene>
    <name evidence="1" type="ORF">J2S42_007544</name>
</gene>
<dbReference type="RefSeq" id="WP_307247194.1">
    <property type="nucleotide sequence ID" value="NZ_JAUSUZ010000001.1"/>
</dbReference>
<organism evidence="1 2">
    <name type="scientific">Catenuloplanes indicus</name>
    <dbReference type="NCBI Taxonomy" id="137267"/>
    <lineage>
        <taxon>Bacteria</taxon>
        <taxon>Bacillati</taxon>
        <taxon>Actinomycetota</taxon>
        <taxon>Actinomycetes</taxon>
        <taxon>Micromonosporales</taxon>
        <taxon>Micromonosporaceae</taxon>
        <taxon>Catenuloplanes</taxon>
    </lineage>
</organism>
<evidence type="ECO:0000313" key="2">
    <source>
        <dbReference type="Proteomes" id="UP001240236"/>
    </source>
</evidence>
<dbReference type="Proteomes" id="UP001240236">
    <property type="component" value="Unassembled WGS sequence"/>
</dbReference>
<comment type="caution">
    <text evidence="1">The sequence shown here is derived from an EMBL/GenBank/DDBJ whole genome shotgun (WGS) entry which is preliminary data.</text>
</comment>
<keyword evidence="2" id="KW-1185">Reference proteome</keyword>
<accession>A0AAE4B0Z6</accession>
<dbReference type="EMBL" id="JAUSUZ010000001">
    <property type="protein sequence ID" value="MDQ0370875.1"/>
    <property type="molecule type" value="Genomic_DNA"/>
</dbReference>
<reference evidence="1 2" key="1">
    <citation type="submission" date="2023-07" db="EMBL/GenBank/DDBJ databases">
        <title>Sequencing the genomes of 1000 actinobacteria strains.</title>
        <authorList>
            <person name="Klenk H.-P."/>
        </authorList>
    </citation>
    <scope>NUCLEOTIDE SEQUENCE [LARGE SCALE GENOMIC DNA]</scope>
    <source>
        <strain evidence="1 2">DSM 44709</strain>
    </source>
</reference>
<dbReference type="AlphaFoldDB" id="A0AAE4B0Z6"/>